<evidence type="ECO:0000256" key="7">
    <source>
        <dbReference type="SAM" id="Phobius"/>
    </source>
</evidence>
<feature type="domain" description="Ig-like" evidence="8">
    <location>
        <begin position="145"/>
        <end position="247"/>
    </location>
</feature>
<sequence>MSKFDNKALKVMFCGDLPINDLFPLESLKCVYIITDAVQRFVELPTYTEVNPGEDALLTCRISDKKGVCSWQKDNKPVGIYRGKYEWANENSPMGGDCSLWVRAATLQLDDGQWQCQVTASNYDVQDALSSPPAALAVRVPPQTPRILYNSSHIMPGQNITVPAGGRATVVCEARYGNPPAYIEWYLEKERLTAWSQTNSSEVERPRVWAARSVLELGATRSAHGRQLACRAHHPSYPSPYYRDSYTMLDVTFVPEVSIVGADSSSLTSLEEGSSALTLECRADGNPSPYVWWTKDGQVIATNGHKLIRAPVSRNDSGIYGCQARNSLGTSDSVKIEIDVKFSPRVTWIGPDTVVEANLFSEVTLECKAEGNPPPSYQWYHNPNLSSMSGHLDDGYPISSTPQLLLHNVSYTQHGRYTCIATNHIGLEERSHQSEAITLNVLGPPVGAETGVSHAWSGGEARVQAAVCADPPPRRAAWLWGSLRLDVPSHVGRYKALEPSDVDGCYRYTLLVSGTGAADARVYVLHVENERGFSSHSVSLTVHDNFSLTETAHVAPLIAAALLVAALLVLVLCLLIRCRRRRESVEYKTDDLDSEKTVLPADAVYSPRDPPRAPPPRDRVPAGGAGGAGGRYSPGALQVRRAAVVLQPPTTAALSSLEREAKENVYAILDPHIQYDLTINNHGEPPKYLSLSKPLTHQRKHASEQQNINDINYNKFIDNRFTTFKNDHKIRKSNRSKRNNDRSFVSNSNKDVKYSIDPQFGMIRDGNKDVFNAQCSRNNTPISYINKGRMYERSSGRSNIRKNYEKDVDMIKIDVKRTSNRRKIKDIDVQKQRIQENEKEFSFEDLQVEHKVQVNTEDDSMPKPGKVKEIASRFNRSAENIERPVNVKVNRPKNVQSFDQGYLDHVFPDAVEI</sequence>
<evidence type="ECO:0000256" key="5">
    <source>
        <dbReference type="ARBA" id="ARBA00023319"/>
    </source>
</evidence>
<dbReference type="Gene3D" id="2.60.40.10">
    <property type="entry name" value="Immunoglobulins"/>
    <property type="match status" value="5"/>
</dbReference>
<dbReference type="InterPro" id="IPR013783">
    <property type="entry name" value="Ig-like_fold"/>
</dbReference>
<feature type="region of interest" description="Disordered" evidence="6">
    <location>
        <begin position="728"/>
        <end position="750"/>
    </location>
</feature>
<feature type="domain" description="Ig-like" evidence="8">
    <location>
        <begin position="39"/>
        <end position="130"/>
    </location>
</feature>
<keyword evidence="10" id="KW-1185">Reference proteome</keyword>
<keyword evidence="7" id="KW-1133">Transmembrane helix</keyword>
<dbReference type="GO" id="GO:0005911">
    <property type="term" value="C:cell-cell junction"/>
    <property type="evidence" value="ECO:0007669"/>
    <property type="project" value="TreeGrafter"/>
</dbReference>
<dbReference type="InterPro" id="IPR007110">
    <property type="entry name" value="Ig-like_dom"/>
</dbReference>
<feature type="compositionally biased region" description="Basic and acidic residues" evidence="6">
    <location>
        <begin position="609"/>
        <end position="620"/>
    </location>
</feature>
<keyword evidence="4" id="KW-0325">Glycoprotein</keyword>
<comment type="subcellular location">
    <subcellularLocation>
        <location evidence="1">Membrane</location>
        <topology evidence="1">Single-pass type I membrane protein</topology>
    </subcellularLocation>
</comment>
<dbReference type="Proteomes" id="UP000789524">
    <property type="component" value="Unassembled WGS sequence"/>
</dbReference>
<dbReference type="SMART" id="SM00409">
    <property type="entry name" value="IG"/>
    <property type="match status" value="5"/>
</dbReference>
<dbReference type="PANTHER" id="PTHR11640:SF154">
    <property type="entry name" value="IRREGULAR CHIASM C-ROUGHEST PROTEIN-LIKE PROTEIN"/>
    <property type="match status" value="1"/>
</dbReference>
<keyword evidence="2 7" id="KW-0472">Membrane</keyword>
<dbReference type="PANTHER" id="PTHR11640">
    <property type="entry name" value="NEPHRIN"/>
    <property type="match status" value="1"/>
</dbReference>
<feature type="transmembrane region" description="Helical" evidence="7">
    <location>
        <begin position="554"/>
        <end position="576"/>
    </location>
</feature>
<evidence type="ECO:0000256" key="1">
    <source>
        <dbReference type="ARBA" id="ARBA00004479"/>
    </source>
</evidence>
<dbReference type="Pfam" id="PF13927">
    <property type="entry name" value="Ig_3"/>
    <property type="match status" value="2"/>
</dbReference>
<reference evidence="9" key="1">
    <citation type="submission" date="2021-09" db="EMBL/GenBank/DDBJ databases">
        <authorList>
            <person name="Martin H S."/>
        </authorList>
    </citation>
    <scope>NUCLEOTIDE SEQUENCE</scope>
</reference>
<name>A0A8J2QFJ3_9NEOP</name>
<comment type="caution">
    <text evidence="9">The sequence shown here is derived from an EMBL/GenBank/DDBJ whole genome shotgun (WGS) entry which is preliminary data.</text>
</comment>
<accession>A0A8J2QFJ3</accession>
<evidence type="ECO:0000256" key="3">
    <source>
        <dbReference type="ARBA" id="ARBA00023157"/>
    </source>
</evidence>
<dbReference type="AlphaFoldDB" id="A0A8J2QFJ3"/>
<dbReference type="InterPro" id="IPR036179">
    <property type="entry name" value="Ig-like_dom_sf"/>
</dbReference>
<keyword evidence="5" id="KW-0393">Immunoglobulin domain</keyword>
<proteinExistence type="predicted"/>
<dbReference type="InterPro" id="IPR003599">
    <property type="entry name" value="Ig_sub"/>
</dbReference>
<keyword evidence="3" id="KW-1015">Disulfide bond</keyword>
<evidence type="ECO:0000256" key="2">
    <source>
        <dbReference type="ARBA" id="ARBA00023136"/>
    </source>
</evidence>
<organism evidence="9 10">
    <name type="scientific">Danaus chrysippus</name>
    <name type="common">African queen</name>
    <dbReference type="NCBI Taxonomy" id="151541"/>
    <lineage>
        <taxon>Eukaryota</taxon>
        <taxon>Metazoa</taxon>
        <taxon>Ecdysozoa</taxon>
        <taxon>Arthropoda</taxon>
        <taxon>Hexapoda</taxon>
        <taxon>Insecta</taxon>
        <taxon>Pterygota</taxon>
        <taxon>Neoptera</taxon>
        <taxon>Endopterygota</taxon>
        <taxon>Lepidoptera</taxon>
        <taxon>Glossata</taxon>
        <taxon>Ditrysia</taxon>
        <taxon>Papilionoidea</taxon>
        <taxon>Nymphalidae</taxon>
        <taxon>Danainae</taxon>
        <taxon>Danaini</taxon>
        <taxon>Danaina</taxon>
        <taxon>Danaus</taxon>
        <taxon>Anosia</taxon>
    </lineage>
</organism>
<keyword evidence="7" id="KW-0812">Transmembrane</keyword>
<dbReference type="Pfam" id="PF08205">
    <property type="entry name" value="C2-set_2"/>
    <property type="match status" value="1"/>
</dbReference>
<evidence type="ECO:0000256" key="4">
    <source>
        <dbReference type="ARBA" id="ARBA00023180"/>
    </source>
</evidence>
<dbReference type="OrthoDB" id="10039395at2759"/>
<evidence type="ECO:0000256" key="6">
    <source>
        <dbReference type="SAM" id="MobiDB-lite"/>
    </source>
</evidence>
<protein>
    <submittedName>
        <fullName evidence="9">(African queen) hypothetical protein</fullName>
    </submittedName>
</protein>
<dbReference type="InterPro" id="IPR051275">
    <property type="entry name" value="Cell_adhesion_signaling"/>
</dbReference>
<dbReference type="GO" id="GO:0005886">
    <property type="term" value="C:plasma membrane"/>
    <property type="evidence" value="ECO:0007669"/>
    <property type="project" value="TreeGrafter"/>
</dbReference>
<dbReference type="EMBL" id="CAKASE010000047">
    <property type="protein sequence ID" value="CAG9561717.1"/>
    <property type="molecule type" value="Genomic_DNA"/>
</dbReference>
<dbReference type="GO" id="GO:0098609">
    <property type="term" value="P:cell-cell adhesion"/>
    <property type="evidence" value="ECO:0007669"/>
    <property type="project" value="TreeGrafter"/>
</dbReference>
<feature type="domain" description="Ig-like" evidence="8">
    <location>
        <begin position="255"/>
        <end position="337"/>
    </location>
</feature>
<feature type="region of interest" description="Disordered" evidence="6">
    <location>
        <begin position="601"/>
        <end position="631"/>
    </location>
</feature>
<dbReference type="CDD" id="cd00096">
    <property type="entry name" value="Ig"/>
    <property type="match status" value="2"/>
</dbReference>
<dbReference type="InterPro" id="IPR003598">
    <property type="entry name" value="Ig_sub2"/>
</dbReference>
<dbReference type="SUPFAM" id="SSF48726">
    <property type="entry name" value="Immunoglobulin"/>
    <property type="match status" value="5"/>
</dbReference>
<dbReference type="SMART" id="SM00408">
    <property type="entry name" value="IGc2"/>
    <property type="match status" value="3"/>
</dbReference>
<dbReference type="GO" id="GO:0050839">
    <property type="term" value="F:cell adhesion molecule binding"/>
    <property type="evidence" value="ECO:0007669"/>
    <property type="project" value="TreeGrafter"/>
</dbReference>
<feature type="domain" description="Ig-like" evidence="8">
    <location>
        <begin position="344"/>
        <end position="438"/>
    </location>
</feature>
<dbReference type="PROSITE" id="PS50835">
    <property type="entry name" value="IG_LIKE"/>
    <property type="match status" value="4"/>
</dbReference>
<evidence type="ECO:0000313" key="10">
    <source>
        <dbReference type="Proteomes" id="UP000789524"/>
    </source>
</evidence>
<gene>
    <name evidence="9" type="ORF">DCHRY22_LOCUS3173</name>
</gene>
<evidence type="ECO:0000313" key="9">
    <source>
        <dbReference type="EMBL" id="CAG9561717.1"/>
    </source>
</evidence>
<evidence type="ECO:0000259" key="8">
    <source>
        <dbReference type="PROSITE" id="PS50835"/>
    </source>
</evidence>
<dbReference type="InterPro" id="IPR013162">
    <property type="entry name" value="CD80_C2-set"/>
</dbReference>
<feature type="compositionally biased region" description="Basic residues" evidence="6">
    <location>
        <begin position="728"/>
        <end position="737"/>
    </location>
</feature>